<evidence type="ECO:0000313" key="2">
    <source>
        <dbReference type="EMBL" id="TXG65817.1"/>
    </source>
</evidence>
<name>A0A5C7I9I0_9ROSI</name>
<dbReference type="InterPro" id="IPR002110">
    <property type="entry name" value="Ankyrin_rpt"/>
</dbReference>
<feature type="region of interest" description="Disordered" evidence="1">
    <location>
        <begin position="261"/>
        <end position="284"/>
    </location>
</feature>
<comment type="caution">
    <text evidence="2">The sequence shown here is derived from an EMBL/GenBank/DDBJ whole genome shotgun (WGS) entry which is preliminary data.</text>
</comment>
<dbReference type="PANTHER" id="PTHR24177">
    <property type="entry name" value="CASKIN"/>
    <property type="match status" value="1"/>
</dbReference>
<keyword evidence="3" id="KW-1185">Reference proteome</keyword>
<evidence type="ECO:0000256" key="1">
    <source>
        <dbReference type="SAM" id="MobiDB-lite"/>
    </source>
</evidence>
<dbReference type="Proteomes" id="UP000323000">
    <property type="component" value="Chromosome 3"/>
</dbReference>
<sequence>MEEASSSNPQIKDLDGSIKEASDTEEASSSDPQIEDNEDELEKRVEERMKKSNVNIGHSRPLIRAIQENNVKSQKDFLDKNPDAVKSEIDEFGNTVFHLIVQQSVNSATVKLLEELVSKVSVDSPATLEILNVNDMTALDIAASAGNTEAVKVFVKKYKRLLSIQEEEMGPLPIHQAAVWGRKETVRYLLSVTDWTEGIALRLLKHYPHLADRDGHIFWDETVYTLATKYRAFESGSKLGFWERLIYHYIPVKDNQDHIAWPPSDSKDGDLEMQNHKSSTNSSEKFPIRPQIAATFDALGPKLYSVMWDALIQLVPSIKRIHDNKLMHTQSLEIVRLLISGVDWTYKEASKRLKNPVLTAARLGIHEFVNEVLKAYPNSALFRDEERNNIILLAVSYRKEKVFSLTHDKVASIRDLKDYFSDSEGSNILHLAAKFVPSSQVPGSALQMQRELQWFKFKHDGIIWCSLLHSSLSAMEMGNYSNLPTWLHPNHRICFDAVSSLG</sequence>
<evidence type="ECO:0000313" key="3">
    <source>
        <dbReference type="Proteomes" id="UP000323000"/>
    </source>
</evidence>
<reference evidence="3" key="1">
    <citation type="journal article" date="2019" name="Gigascience">
        <title>De novo genome assembly of the endangered Acer yangbiense, a plant species with extremely small populations endemic to Yunnan Province, China.</title>
        <authorList>
            <person name="Yang J."/>
            <person name="Wariss H.M."/>
            <person name="Tao L."/>
            <person name="Zhang R."/>
            <person name="Yun Q."/>
            <person name="Hollingsworth P."/>
            <person name="Dao Z."/>
            <person name="Luo G."/>
            <person name="Guo H."/>
            <person name="Ma Y."/>
            <person name="Sun W."/>
        </authorList>
    </citation>
    <scope>NUCLEOTIDE SEQUENCE [LARGE SCALE GENOMIC DNA]</scope>
    <source>
        <strain evidence="3">cv. Malutang</strain>
    </source>
</reference>
<dbReference type="EMBL" id="VAHF01000003">
    <property type="protein sequence ID" value="TXG65817.1"/>
    <property type="molecule type" value="Genomic_DNA"/>
</dbReference>
<dbReference type="SUPFAM" id="SSF48403">
    <property type="entry name" value="Ankyrin repeat"/>
    <property type="match status" value="1"/>
</dbReference>
<protein>
    <submittedName>
        <fullName evidence="2">Uncharacterized protein</fullName>
    </submittedName>
</protein>
<dbReference type="Gene3D" id="1.25.40.20">
    <property type="entry name" value="Ankyrin repeat-containing domain"/>
    <property type="match status" value="2"/>
</dbReference>
<dbReference type="GO" id="GO:0016020">
    <property type="term" value="C:membrane"/>
    <property type="evidence" value="ECO:0007669"/>
    <property type="project" value="TreeGrafter"/>
</dbReference>
<organism evidence="2 3">
    <name type="scientific">Acer yangbiense</name>
    <dbReference type="NCBI Taxonomy" id="1000413"/>
    <lineage>
        <taxon>Eukaryota</taxon>
        <taxon>Viridiplantae</taxon>
        <taxon>Streptophyta</taxon>
        <taxon>Embryophyta</taxon>
        <taxon>Tracheophyta</taxon>
        <taxon>Spermatophyta</taxon>
        <taxon>Magnoliopsida</taxon>
        <taxon>eudicotyledons</taxon>
        <taxon>Gunneridae</taxon>
        <taxon>Pentapetalae</taxon>
        <taxon>rosids</taxon>
        <taxon>malvids</taxon>
        <taxon>Sapindales</taxon>
        <taxon>Sapindaceae</taxon>
        <taxon>Hippocastanoideae</taxon>
        <taxon>Acereae</taxon>
        <taxon>Acer</taxon>
    </lineage>
</organism>
<dbReference type="PANTHER" id="PTHR24177:SF292">
    <property type="entry name" value="ANKYRIN REPEAT FAMILY PROTEIN-RELATED"/>
    <property type="match status" value="1"/>
</dbReference>
<feature type="compositionally biased region" description="Basic and acidic residues" evidence="1">
    <location>
        <begin position="12"/>
        <end position="22"/>
    </location>
</feature>
<dbReference type="OrthoDB" id="1652385at2759"/>
<feature type="compositionally biased region" description="Basic and acidic residues" evidence="1">
    <location>
        <begin position="265"/>
        <end position="275"/>
    </location>
</feature>
<dbReference type="SMART" id="SM00248">
    <property type="entry name" value="ANK"/>
    <property type="match status" value="3"/>
</dbReference>
<dbReference type="InterPro" id="IPR036770">
    <property type="entry name" value="Ankyrin_rpt-contain_sf"/>
</dbReference>
<proteinExistence type="predicted"/>
<feature type="region of interest" description="Disordered" evidence="1">
    <location>
        <begin position="1"/>
        <end position="53"/>
    </location>
</feature>
<feature type="compositionally biased region" description="Polar residues" evidence="1">
    <location>
        <begin position="1"/>
        <end position="10"/>
    </location>
</feature>
<dbReference type="Pfam" id="PF12796">
    <property type="entry name" value="Ank_2"/>
    <property type="match status" value="1"/>
</dbReference>
<feature type="compositionally biased region" description="Acidic residues" evidence="1">
    <location>
        <begin position="23"/>
        <end position="40"/>
    </location>
</feature>
<feature type="compositionally biased region" description="Basic and acidic residues" evidence="1">
    <location>
        <begin position="41"/>
        <end position="50"/>
    </location>
</feature>
<dbReference type="AlphaFoldDB" id="A0A5C7I9I0"/>
<accession>A0A5C7I9I0</accession>
<gene>
    <name evidence="2" type="ORF">EZV62_007092</name>
</gene>